<gene>
    <name evidence="2" type="ORF">key_027</name>
</gene>
<organism evidence="2 3">
    <name type="scientific">Erwinia phage KEY</name>
    <dbReference type="NCBI Taxonomy" id="2821255"/>
    <lineage>
        <taxon>Viruses</taxon>
        <taxon>Duplodnaviria</taxon>
        <taxon>Heunggongvirae</taxon>
        <taxon>Uroviricota</taxon>
        <taxon>Caudoviricetes</taxon>
        <taxon>Demerecviridae</taxon>
        <taxon>Keyvirus</taxon>
        <taxon>Keyvirus key</taxon>
    </lineage>
</organism>
<accession>A0AAE7WDX2</accession>
<proteinExistence type="predicted"/>
<feature type="region of interest" description="Disordered" evidence="1">
    <location>
        <begin position="191"/>
        <end position="257"/>
    </location>
</feature>
<sequence>MAKSWGSTKGTTSNDKLDYMSFKSGKNTIRIVSPVLPRYVYWLKNPEGKPAPFECLRFNRDTEKFLSGARDPIHDLGFKEAEADKKTGKVLPLKPKKNYVCWVIDRADNKLKIMDVKATILKGIQSTMGQLDLSDPTEIDFVIEKTGKMFDTEYKVLEIEAMKFQQKVTQAGTKEFEQYQKDEELIGERFEDPETEEIGYAKVPSLDETFTRPSYEEQYESAKAFSEGRKDEDEGEDKADEPVPGSNASEAVNDLDE</sequence>
<dbReference type="EMBL" id="MZ616364">
    <property type="protein sequence ID" value="QYC51518.1"/>
    <property type="molecule type" value="Genomic_DNA"/>
</dbReference>
<keyword evidence="3" id="KW-1185">Reference proteome</keyword>
<protein>
    <submittedName>
        <fullName evidence="2">SsDNA-binding protein</fullName>
    </submittedName>
</protein>
<evidence type="ECO:0000313" key="3">
    <source>
        <dbReference type="Proteomes" id="UP001215551"/>
    </source>
</evidence>
<reference evidence="3" key="1">
    <citation type="journal article" date="2023" name="Virus Res">
        <title>Broad-host-range lytic Erwinia phage Key with exopolysaccharide degrading activity.</title>
        <authorList>
            <person name="Zlatohurska M."/>
            <person name="Gorb T."/>
            <person name="Romaniuk L."/>
            <person name="Shenderovska N."/>
            <person name="Faidiuk Y."/>
            <person name="Zhuminska G."/>
            <person name="Hubar Y."/>
            <person name="Hubar O."/>
            <person name="Kropinski A.M."/>
            <person name="Kushkina A."/>
            <person name="Tovkach F."/>
        </authorList>
    </citation>
    <scope>NUCLEOTIDE SEQUENCE [LARGE SCALE GENOMIC DNA]</scope>
</reference>
<name>A0AAE7WDX2_9CAUD</name>
<evidence type="ECO:0000256" key="1">
    <source>
        <dbReference type="SAM" id="MobiDB-lite"/>
    </source>
</evidence>
<evidence type="ECO:0000313" key="2">
    <source>
        <dbReference type="EMBL" id="QYC51518.1"/>
    </source>
</evidence>
<dbReference type="Proteomes" id="UP001215551">
    <property type="component" value="Segment"/>
</dbReference>